<name>A0A1I8PYD5_STOCA</name>
<dbReference type="GO" id="GO:0030674">
    <property type="term" value="F:protein-macromolecule adaptor activity"/>
    <property type="evidence" value="ECO:0007669"/>
    <property type="project" value="TreeGrafter"/>
</dbReference>
<dbReference type="STRING" id="35570.A0A1I8PYD5"/>
<evidence type="ECO:0000259" key="5">
    <source>
        <dbReference type="SMART" id="SM01302"/>
    </source>
</evidence>
<dbReference type="Pfam" id="PF02985">
    <property type="entry name" value="HEAT"/>
    <property type="match status" value="1"/>
</dbReference>
<dbReference type="InterPro" id="IPR029347">
    <property type="entry name" value="Raptor_N"/>
</dbReference>
<dbReference type="PRINTS" id="PR01547">
    <property type="entry name" value="YEAST176DUF"/>
</dbReference>
<dbReference type="KEGG" id="scac:131993975"/>
<dbReference type="GO" id="GO:0030307">
    <property type="term" value="P:positive regulation of cell growth"/>
    <property type="evidence" value="ECO:0007669"/>
    <property type="project" value="TreeGrafter"/>
</dbReference>
<dbReference type="Gene3D" id="2.130.10.10">
    <property type="entry name" value="YVTN repeat-like/Quinoprotein amine dehydrogenase"/>
    <property type="match status" value="2"/>
</dbReference>
<dbReference type="InterPro" id="IPR016024">
    <property type="entry name" value="ARM-type_fold"/>
</dbReference>
<dbReference type="PANTHER" id="PTHR12848">
    <property type="entry name" value="REGULATORY-ASSOCIATED PROTEIN OF MTOR"/>
    <property type="match status" value="1"/>
</dbReference>
<evidence type="ECO:0000256" key="1">
    <source>
        <dbReference type="ARBA" id="ARBA00009257"/>
    </source>
</evidence>
<dbReference type="GO" id="GO:0038202">
    <property type="term" value="P:TORC1 signaling"/>
    <property type="evidence" value="ECO:0007669"/>
    <property type="project" value="TreeGrafter"/>
</dbReference>
<gene>
    <name evidence="6" type="primary">106085549</name>
</gene>
<accession>A0A1I8PYD5</accession>
<dbReference type="InterPro" id="IPR015943">
    <property type="entry name" value="WD40/YVTN_repeat-like_dom_sf"/>
</dbReference>
<keyword evidence="2" id="KW-0853">WD repeat</keyword>
<organism evidence="6 7">
    <name type="scientific">Stomoxys calcitrans</name>
    <name type="common">Stable fly</name>
    <name type="synonym">Conops calcitrans</name>
    <dbReference type="NCBI Taxonomy" id="35570"/>
    <lineage>
        <taxon>Eukaryota</taxon>
        <taxon>Metazoa</taxon>
        <taxon>Ecdysozoa</taxon>
        <taxon>Arthropoda</taxon>
        <taxon>Hexapoda</taxon>
        <taxon>Insecta</taxon>
        <taxon>Pterygota</taxon>
        <taxon>Neoptera</taxon>
        <taxon>Endopterygota</taxon>
        <taxon>Diptera</taxon>
        <taxon>Brachycera</taxon>
        <taxon>Muscomorpha</taxon>
        <taxon>Muscoidea</taxon>
        <taxon>Muscidae</taxon>
        <taxon>Stomoxys</taxon>
    </lineage>
</organism>
<dbReference type="InterPro" id="IPR001680">
    <property type="entry name" value="WD40_rpt"/>
</dbReference>
<dbReference type="GO" id="GO:0009267">
    <property type="term" value="P:cellular response to starvation"/>
    <property type="evidence" value="ECO:0007669"/>
    <property type="project" value="TreeGrafter"/>
</dbReference>
<dbReference type="InterPro" id="IPR000357">
    <property type="entry name" value="HEAT"/>
</dbReference>
<protein>
    <recommendedName>
        <fullName evidence="5">Raptor N-terminal CASPase-like domain-containing protein</fullName>
    </recommendedName>
</protein>
<evidence type="ECO:0000256" key="2">
    <source>
        <dbReference type="ARBA" id="ARBA00022574"/>
    </source>
</evidence>
<dbReference type="SMART" id="SM01302">
    <property type="entry name" value="Raptor_N"/>
    <property type="match status" value="1"/>
</dbReference>
<dbReference type="PANTHER" id="PTHR12848:SF16">
    <property type="entry name" value="REGULATORY-ASSOCIATED PROTEIN OF MTOR"/>
    <property type="match status" value="1"/>
</dbReference>
<dbReference type="GO" id="GO:0010506">
    <property type="term" value="P:regulation of autophagy"/>
    <property type="evidence" value="ECO:0007669"/>
    <property type="project" value="TreeGrafter"/>
</dbReference>
<dbReference type="SMART" id="SM00320">
    <property type="entry name" value="WD40"/>
    <property type="match status" value="6"/>
</dbReference>
<dbReference type="SUPFAM" id="SSF50978">
    <property type="entry name" value="WD40 repeat-like"/>
    <property type="match status" value="1"/>
</dbReference>
<dbReference type="InterPro" id="IPR036322">
    <property type="entry name" value="WD40_repeat_dom_sf"/>
</dbReference>
<dbReference type="InterPro" id="IPR004083">
    <property type="entry name" value="Raptor"/>
</dbReference>
<dbReference type="OrthoDB" id="10262360at2759"/>
<dbReference type="Pfam" id="PF14538">
    <property type="entry name" value="Raptor_N"/>
    <property type="match status" value="1"/>
</dbReference>
<evidence type="ECO:0000256" key="3">
    <source>
        <dbReference type="ARBA" id="ARBA00022737"/>
    </source>
</evidence>
<evidence type="ECO:0000313" key="7">
    <source>
        <dbReference type="Proteomes" id="UP000095300"/>
    </source>
</evidence>
<feature type="region of interest" description="Disordered" evidence="4">
    <location>
        <begin position="961"/>
        <end position="992"/>
    </location>
</feature>
<feature type="domain" description="Raptor N-terminal CASPase-like" evidence="5">
    <location>
        <begin position="129"/>
        <end position="282"/>
    </location>
</feature>
<dbReference type="EnsemblMetazoa" id="SCAU012216-RA">
    <property type="protein sequence ID" value="SCAU012216-PA"/>
    <property type="gene ID" value="SCAU012216"/>
</dbReference>
<feature type="region of interest" description="Disordered" evidence="4">
    <location>
        <begin position="889"/>
        <end position="927"/>
    </location>
</feature>
<feature type="compositionally biased region" description="Low complexity" evidence="4">
    <location>
        <begin position="1113"/>
        <end position="1133"/>
    </location>
</feature>
<feature type="region of interest" description="Disordered" evidence="4">
    <location>
        <begin position="1113"/>
        <end position="1139"/>
    </location>
</feature>
<dbReference type="InterPro" id="IPR011989">
    <property type="entry name" value="ARM-like"/>
</dbReference>
<comment type="similarity">
    <text evidence="1">Belongs to the WD repeat RAPTOR family.</text>
</comment>
<dbReference type="Gene3D" id="1.25.10.10">
    <property type="entry name" value="Leucine-rich Repeat Variant"/>
    <property type="match status" value="1"/>
</dbReference>
<feature type="compositionally biased region" description="Low complexity" evidence="4">
    <location>
        <begin position="975"/>
        <end position="985"/>
    </location>
</feature>
<dbReference type="GO" id="GO:0071230">
    <property type="term" value="P:cellular response to amino acid stimulus"/>
    <property type="evidence" value="ECO:0007669"/>
    <property type="project" value="TreeGrafter"/>
</dbReference>
<feature type="region of interest" description="Disordered" evidence="4">
    <location>
        <begin position="1050"/>
        <end position="1071"/>
    </location>
</feature>
<dbReference type="VEuPathDB" id="VectorBase:SCAU012216"/>
<evidence type="ECO:0000313" key="6">
    <source>
        <dbReference type="EnsemblMetazoa" id="SCAU012216-PA"/>
    </source>
</evidence>
<dbReference type="GO" id="GO:0031931">
    <property type="term" value="C:TORC1 complex"/>
    <property type="evidence" value="ECO:0007669"/>
    <property type="project" value="InterPro"/>
</dbReference>
<evidence type="ECO:0000256" key="4">
    <source>
        <dbReference type="SAM" id="MobiDB-lite"/>
    </source>
</evidence>
<sequence length="1442" mass="159020">MFESHYINTTAAAVNASSVSSSGSPNCPPTSALAASGTYGAACSLASSTISTMATSISAPATGANVTATRKTSMSESQQFPKYLQQLTLGENLEKFPDHRCPLCFQAKRHHEVIEAVKYERQPWRIRERMKTASVALVLCLNIGVDPPDVIKIQPCARLECWIDPSSLSAPKAMDLIGSNLQMQYERWQPRARYKKCHDPTVEDVKKLCTSLRRNAKGERILFHYNGHGVPKPTVNGEIWVFNKTFTQYIPLSIFELQTWMAAPSIYVYDCSNAGIIIQSFLQFAEQHEKEANQRVPPGGPAPSISPMISYKNCIHLAACSVGEILPMNAQLPADLFTSCLTTPINIALKWYTMREKFGLVPQLQSDVIDKIPGKVNDRRTMMGELNWVFTAITDTIAWNTLPRELFQKLFRQDLLVASLFRNFLLAERILRSHDCTPVSHPALPPCFRHPMWTAWDLVVDLALQQLPDILKGGAPYKQLPFFEEQLTAFQVWLDRESESRTPPEQLPIVLQVLLSQVHRLRALELLARFLDLGPWAVNLALGVGIFPYVLKLLQSSAKELRPVLVFIWAKILAVDPSCQVDLVKDHKYFLAVLQDTTVAKEYRTLSAFVLACIVNNFLLGQTSALQGSLVSICLEQLNDESWLLRQWLAICLGMLWHNFEKARWSGVRDLAHEKLYPLLKDPIPEVRAAAVFALGTFISSVTDRSEEHANNIDRIIAITLLENVAEDMSPLVRLELASALQWMVLLFESQFVTVYMQEHMTSPSVSSERSASVSHVMPGAPLSTASGGHGVFHHHSTHSLERHATMRRGVSSSSISNISSSAIPFQSIFLKLWQGIYQLSHDPFPKVAETAREIIGFIKNAALLLITAKEAANEKCISLSVSLPPSPNTRVSYLGGSGSGTGESPPVGVGNPGVGQGSGSPWASKLRNMHDPQAMLHRKLRTTSMSDETDSAAPQISIALSEPVGGNNGGDGSASGHSSTSDTNFESKSQSLKPIVTTEFIPWAISYFTKPGKHRYAADKNSERIQIFPIDKNAPILRARECRFQRNRQIRSQARNQQSRSPRIDTQSWVRKTQSTPSLVRLLPYEQQIAVAYREKVLLYDWQRNTVRTFTPTSVPSAATSSRNRTSSASPPAHVPQNNSVARVSAIEFLNSQDMPLTLVGHDDGVVRIWQPNAGNGTDEYSRDCPGRLVTAWIALPAMHASYLGNSSSLGGSCTKYTRKGITGDGCGLVTAWQQCSQQLVVAGGTSRFLRIWDVERELRLSDIPIGSEHSIRVLSPFSTNMSSDIIVGGCGDGSVRLYDKRCAPQEARIRVYREHTGAILSACLRDTQTTLVTGCSNGKISVIDLRSKMPNGVLSQWDAGNDVTVIASHQSADMIAAGSVNKITIYSSQQGGRLLSTLRSNDSFMGPKIGHPTCLAFHLHKISLAVGFVDNTVAVYEPSS</sequence>
<dbReference type="SUPFAM" id="SSF48371">
    <property type="entry name" value="ARM repeat"/>
    <property type="match status" value="1"/>
</dbReference>
<proteinExistence type="inferred from homology"/>
<keyword evidence="3" id="KW-0677">Repeat</keyword>
<keyword evidence="7" id="KW-1185">Reference proteome</keyword>
<reference evidence="6" key="1">
    <citation type="submission" date="2020-05" db="UniProtKB">
        <authorList>
            <consortium name="EnsemblMetazoa"/>
        </authorList>
    </citation>
    <scope>IDENTIFICATION</scope>
    <source>
        <strain evidence="6">USDA</strain>
    </source>
</reference>
<dbReference type="FunFam" id="1.25.10.10:FF:000276">
    <property type="entry name" value="Regulatory-associated protein of mTOR isoform 1"/>
    <property type="match status" value="1"/>
</dbReference>
<dbReference type="Proteomes" id="UP000095300">
    <property type="component" value="Unassembled WGS sequence"/>
</dbReference>
<dbReference type="GO" id="GO:0005737">
    <property type="term" value="C:cytoplasm"/>
    <property type="evidence" value="ECO:0007669"/>
    <property type="project" value="TreeGrafter"/>
</dbReference>
<feature type="compositionally biased region" description="Polar residues" evidence="4">
    <location>
        <begin position="1051"/>
        <end position="1071"/>
    </location>
</feature>